<dbReference type="Pfam" id="PF20256">
    <property type="entry name" value="MoCoBD_2"/>
    <property type="match status" value="1"/>
</dbReference>
<protein>
    <recommendedName>
        <fullName evidence="2">Aldehyde oxidase/xanthine dehydrogenase second molybdopterin binding domain-containing protein</fullName>
    </recommendedName>
</protein>
<evidence type="ECO:0000256" key="1">
    <source>
        <dbReference type="ARBA" id="ARBA00022505"/>
    </source>
</evidence>
<feature type="domain" description="Aldehyde oxidase/xanthine dehydrogenase second molybdopterin binding" evidence="2">
    <location>
        <begin position="5"/>
        <end position="96"/>
    </location>
</feature>
<reference evidence="3" key="1">
    <citation type="submission" date="2015-11" db="EMBL/GenBank/DDBJ databases">
        <title>De novo transcriptome assembly of four potential Pierce s Disease insect vectors from Arizona vineyards.</title>
        <authorList>
            <person name="Tassone E.E."/>
        </authorList>
    </citation>
    <scope>NUCLEOTIDE SEQUENCE</scope>
</reference>
<proteinExistence type="predicted"/>
<keyword evidence="1" id="KW-0500">Molybdenum</keyword>
<evidence type="ECO:0000259" key="2">
    <source>
        <dbReference type="Pfam" id="PF20256"/>
    </source>
</evidence>
<dbReference type="PANTHER" id="PTHR11908">
    <property type="entry name" value="XANTHINE DEHYDROGENASE"/>
    <property type="match status" value="1"/>
</dbReference>
<dbReference type="InterPro" id="IPR037165">
    <property type="entry name" value="AldOxase/xan_DH_Mopterin-bd_sf"/>
</dbReference>
<dbReference type="Gene3D" id="3.30.365.10">
    <property type="entry name" value="Aldehyde oxidase/xanthine dehydrogenase, molybdopterin binding domain"/>
    <property type="match status" value="1"/>
</dbReference>
<sequence length="176" mass="19459">MFTPRDDVKNYHIYGVSAIEVEIDILTGQHQILRADILEDTGISLSPEVDVGQIEGAYVMGLALFTIEDLIYDDQTGRLLTNHTWNYKVPGAKDIPIDFRVEMRKNAPNPVGVLKSKATGEPPLCMSIGVVFALRRALESARADAGLSDNHFDIELPLSAEKLWMYSGTSVDGMHL</sequence>
<gene>
    <name evidence="3" type="ORF">g.49592</name>
</gene>
<dbReference type="SUPFAM" id="SSF56003">
    <property type="entry name" value="Molybdenum cofactor-binding domain"/>
    <property type="match status" value="1"/>
</dbReference>
<dbReference type="InterPro" id="IPR016208">
    <property type="entry name" value="Ald_Oxase/xanthine_DH-like"/>
</dbReference>
<organism evidence="3">
    <name type="scientific">Homalodisca liturata</name>
    <dbReference type="NCBI Taxonomy" id="320908"/>
    <lineage>
        <taxon>Eukaryota</taxon>
        <taxon>Metazoa</taxon>
        <taxon>Ecdysozoa</taxon>
        <taxon>Arthropoda</taxon>
        <taxon>Hexapoda</taxon>
        <taxon>Insecta</taxon>
        <taxon>Pterygota</taxon>
        <taxon>Neoptera</taxon>
        <taxon>Paraneoptera</taxon>
        <taxon>Hemiptera</taxon>
        <taxon>Auchenorrhyncha</taxon>
        <taxon>Membracoidea</taxon>
        <taxon>Cicadellidae</taxon>
        <taxon>Cicadellinae</taxon>
        <taxon>Proconiini</taxon>
        <taxon>Homalodisca</taxon>
    </lineage>
</organism>
<dbReference type="GO" id="GO:0005506">
    <property type="term" value="F:iron ion binding"/>
    <property type="evidence" value="ECO:0007669"/>
    <property type="project" value="InterPro"/>
</dbReference>
<dbReference type="PANTHER" id="PTHR11908:SF132">
    <property type="entry name" value="ALDEHYDE OXIDASE 1-RELATED"/>
    <property type="match status" value="1"/>
</dbReference>
<dbReference type="InterPro" id="IPR046867">
    <property type="entry name" value="AldOxase/xan_DH_MoCoBD2"/>
</dbReference>
<dbReference type="AlphaFoldDB" id="A0A1B6K561"/>
<dbReference type="GO" id="GO:0016491">
    <property type="term" value="F:oxidoreductase activity"/>
    <property type="evidence" value="ECO:0007669"/>
    <property type="project" value="InterPro"/>
</dbReference>
<accession>A0A1B6K561</accession>
<dbReference type="EMBL" id="GECU01001162">
    <property type="protein sequence ID" value="JAT06545.1"/>
    <property type="molecule type" value="Transcribed_RNA"/>
</dbReference>
<evidence type="ECO:0000313" key="3">
    <source>
        <dbReference type="EMBL" id="JAT06545.1"/>
    </source>
</evidence>
<name>A0A1B6K561_9HEMI</name>